<organism evidence="1 2">
    <name type="scientific">Flavobacterium agri</name>
    <dbReference type="NCBI Taxonomy" id="2743471"/>
    <lineage>
        <taxon>Bacteria</taxon>
        <taxon>Pseudomonadati</taxon>
        <taxon>Bacteroidota</taxon>
        <taxon>Flavobacteriia</taxon>
        <taxon>Flavobacteriales</taxon>
        <taxon>Flavobacteriaceae</taxon>
        <taxon>Flavobacterium</taxon>
    </lineage>
</organism>
<evidence type="ECO:0000313" key="1">
    <source>
        <dbReference type="EMBL" id="NYA72365.1"/>
    </source>
</evidence>
<dbReference type="Proteomes" id="UP000535020">
    <property type="component" value="Unassembled WGS sequence"/>
</dbReference>
<gene>
    <name evidence="1" type="ORF">HZF10_15655</name>
</gene>
<dbReference type="AlphaFoldDB" id="A0A7Y8Y715"/>
<dbReference type="RefSeq" id="WP_176007175.1">
    <property type="nucleotide sequence ID" value="NZ_JABWMI010000019.1"/>
</dbReference>
<sequence length="116" mass="13286">MTNIMTNELAKMQELAHYSVEVMQKISEFAESMRQANLDGNDMLENALLDLKGIMTRNETSVEDAASIAFMMETIQQFATQSLLNFQMANDLLSWSDEKTNKFVEDYQDLANRLGY</sequence>
<comment type="caution">
    <text evidence="1">The sequence shown here is derived from an EMBL/GenBank/DDBJ whole genome shotgun (WGS) entry which is preliminary data.</text>
</comment>
<evidence type="ECO:0008006" key="3">
    <source>
        <dbReference type="Google" id="ProtNLM"/>
    </source>
</evidence>
<keyword evidence="2" id="KW-1185">Reference proteome</keyword>
<protein>
    <recommendedName>
        <fullName evidence="3">Phasin protein</fullName>
    </recommendedName>
</protein>
<reference evidence="1 2" key="1">
    <citation type="submission" date="2020-07" db="EMBL/GenBank/DDBJ databases">
        <authorList>
            <person name="Sun Q."/>
        </authorList>
    </citation>
    <scope>NUCLEOTIDE SEQUENCE [LARGE SCALE GENOMIC DNA]</scope>
    <source>
        <strain evidence="1 2">MAH-1</strain>
    </source>
</reference>
<evidence type="ECO:0000313" key="2">
    <source>
        <dbReference type="Proteomes" id="UP000535020"/>
    </source>
</evidence>
<dbReference type="EMBL" id="JACBJI010000008">
    <property type="protein sequence ID" value="NYA72365.1"/>
    <property type="molecule type" value="Genomic_DNA"/>
</dbReference>
<accession>A0A7Y8Y715</accession>
<name>A0A7Y8Y715_9FLAO</name>
<proteinExistence type="predicted"/>